<protein>
    <recommendedName>
        <fullName evidence="4">Clan AA aspartic protease</fullName>
    </recommendedName>
</protein>
<evidence type="ECO:0000256" key="1">
    <source>
        <dbReference type="SAM" id="SignalP"/>
    </source>
</evidence>
<keyword evidence="1" id="KW-0732">Signal</keyword>
<name>A0A443YWK0_9SPHI</name>
<organism evidence="2 3">
    <name type="scientific">Pedobacter chitinilyticus</name>
    <dbReference type="NCBI Taxonomy" id="2233776"/>
    <lineage>
        <taxon>Bacteria</taxon>
        <taxon>Pseudomonadati</taxon>
        <taxon>Bacteroidota</taxon>
        <taxon>Sphingobacteriia</taxon>
        <taxon>Sphingobacteriales</taxon>
        <taxon>Sphingobacteriaceae</taxon>
        <taxon>Pedobacter</taxon>
    </lineage>
</organism>
<feature type="signal peptide" evidence="1">
    <location>
        <begin position="1"/>
        <end position="22"/>
    </location>
</feature>
<feature type="chain" id="PRO_5019427354" description="Clan AA aspartic protease" evidence="1">
    <location>
        <begin position="23"/>
        <end position="392"/>
    </location>
</feature>
<sequence length="392" mass="43070">MKVLINMHLAILMLFLGIHAGAQKPVATIPFEVINGSIVLKVKINNHEKPLRLLFDTGADGMAIDKSLADSLGLKITRSNNASVVGGNMKIEVSDGNDVLLENGFVLKNQGIAIFPQMRDHLDGLIGNTMTRNYVVKVDFNKYELSLFEFDQYEYEKGGTIIPITIPSGLFIIPGNVEIVAGKSSSGNFVFDTGASYNLICFRPFVRQHKLLTSGFQPEYQASTVSMGIASPTFNGKANSFSFANTAPIKNLPITLMAGGGQNENWSPGFDGSIGMGIISRYNFTINRKKNEIYLVPNHSFNYPLNFVLGSYLFRFNLKGELEVQNTIKATAANEKELKPGTKITAINNMSANALIKDQKKIDQLKALSSQSSISIDYINENNEPKKINLTK</sequence>
<accession>A0A443YWK0</accession>
<dbReference type="InterPro" id="IPR021109">
    <property type="entry name" value="Peptidase_aspartic_dom_sf"/>
</dbReference>
<dbReference type="EMBL" id="SAYW01000002">
    <property type="protein sequence ID" value="RWU08333.1"/>
    <property type="molecule type" value="Genomic_DNA"/>
</dbReference>
<dbReference type="InterPro" id="IPR034122">
    <property type="entry name" value="Retropepsin-like_bacterial"/>
</dbReference>
<gene>
    <name evidence="2" type="ORF">DPV69_08115</name>
</gene>
<evidence type="ECO:0008006" key="4">
    <source>
        <dbReference type="Google" id="ProtNLM"/>
    </source>
</evidence>
<dbReference type="CDD" id="cd05483">
    <property type="entry name" value="retropepsin_like_bacteria"/>
    <property type="match status" value="1"/>
</dbReference>
<evidence type="ECO:0000313" key="2">
    <source>
        <dbReference type="EMBL" id="RWU08333.1"/>
    </source>
</evidence>
<comment type="caution">
    <text evidence="2">The sequence shown here is derived from an EMBL/GenBank/DDBJ whole genome shotgun (WGS) entry which is preliminary data.</text>
</comment>
<proteinExistence type="predicted"/>
<dbReference type="Pfam" id="PF13650">
    <property type="entry name" value="Asp_protease_2"/>
    <property type="match status" value="1"/>
</dbReference>
<dbReference type="SUPFAM" id="SSF50630">
    <property type="entry name" value="Acid proteases"/>
    <property type="match status" value="1"/>
</dbReference>
<dbReference type="AlphaFoldDB" id="A0A443YWK0"/>
<reference evidence="2 3" key="1">
    <citation type="submission" date="2018-06" db="EMBL/GenBank/DDBJ databases">
        <title>Pedobacter endophyticus sp. nov., an endophytic bacterium isolated from a leaf of Triticum aestivum.</title>
        <authorList>
            <person name="Zhang L."/>
        </authorList>
    </citation>
    <scope>NUCLEOTIDE SEQUENCE [LARGE SCALE GENOMIC DNA]</scope>
    <source>
        <strain evidence="2 3">CM134L-2</strain>
    </source>
</reference>
<dbReference type="Proteomes" id="UP000284120">
    <property type="component" value="Unassembled WGS sequence"/>
</dbReference>
<dbReference type="Gene3D" id="2.40.70.10">
    <property type="entry name" value="Acid Proteases"/>
    <property type="match status" value="2"/>
</dbReference>
<keyword evidence="3" id="KW-1185">Reference proteome</keyword>
<evidence type="ECO:0000313" key="3">
    <source>
        <dbReference type="Proteomes" id="UP000284120"/>
    </source>
</evidence>
<dbReference type="OrthoDB" id="644381at2"/>
<dbReference type="RefSeq" id="WP_113646857.1">
    <property type="nucleotide sequence ID" value="NZ_QMHN01000002.1"/>
</dbReference>